<reference evidence="1 2" key="1">
    <citation type="journal article" date="2006" name="Science">
        <title>The genome of black cottonwood, Populus trichocarpa (Torr. &amp; Gray).</title>
        <authorList>
            <person name="Tuskan G.A."/>
            <person name="Difazio S."/>
            <person name="Jansson S."/>
            <person name="Bohlmann J."/>
            <person name="Grigoriev I."/>
            <person name="Hellsten U."/>
            <person name="Putnam N."/>
            <person name="Ralph S."/>
            <person name="Rombauts S."/>
            <person name="Salamov A."/>
            <person name="Schein J."/>
            <person name="Sterck L."/>
            <person name="Aerts A."/>
            <person name="Bhalerao R.R."/>
            <person name="Bhalerao R.P."/>
            <person name="Blaudez D."/>
            <person name="Boerjan W."/>
            <person name="Brun A."/>
            <person name="Brunner A."/>
            <person name="Busov V."/>
            <person name="Campbell M."/>
            <person name="Carlson J."/>
            <person name="Chalot M."/>
            <person name="Chapman J."/>
            <person name="Chen G.L."/>
            <person name="Cooper D."/>
            <person name="Coutinho P.M."/>
            <person name="Couturier J."/>
            <person name="Covert S."/>
            <person name="Cronk Q."/>
            <person name="Cunningham R."/>
            <person name="Davis J."/>
            <person name="Degroeve S."/>
            <person name="Dejardin A."/>
            <person name="Depamphilis C."/>
            <person name="Detter J."/>
            <person name="Dirks B."/>
            <person name="Dubchak I."/>
            <person name="Duplessis S."/>
            <person name="Ehlting J."/>
            <person name="Ellis B."/>
            <person name="Gendler K."/>
            <person name="Goodstein D."/>
            <person name="Gribskov M."/>
            <person name="Grimwood J."/>
            <person name="Groover A."/>
            <person name="Gunter L."/>
            <person name="Hamberger B."/>
            <person name="Heinze B."/>
            <person name="Helariutta Y."/>
            <person name="Henrissat B."/>
            <person name="Holligan D."/>
            <person name="Holt R."/>
            <person name="Huang W."/>
            <person name="Islam-Faridi N."/>
            <person name="Jones S."/>
            <person name="Jones-Rhoades M."/>
            <person name="Jorgensen R."/>
            <person name="Joshi C."/>
            <person name="Kangasjarvi J."/>
            <person name="Karlsson J."/>
            <person name="Kelleher C."/>
            <person name="Kirkpatrick R."/>
            <person name="Kirst M."/>
            <person name="Kohler A."/>
            <person name="Kalluri U."/>
            <person name="Larimer F."/>
            <person name="Leebens-Mack J."/>
            <person name="Leple J.C."/>
            <person name="Locascio P."/>
            <person name="Lou Y."/>
            <person name="Lucas S."/>
            <person name="Martin F."/>
            <person name="Montanini B."/>
            <person name="Napoli C."/>
            <person name="Nelson D.R."/>
            <person name="Nelson C."/>
            <person name="Nieminen K."/>
            <person name="Nilsson O."/>
            <person name="Pereda V."/>
            <person name="Peter G."/>
            <person name="Philippe R."/>
            <person name="Pilate G."/>
            <person name="Poliakov A."/>
            <person name="Razumovskaya J."/>
            <person name="Richardson P."/>
            <person name="Rinaldi C."/>
            <person name="Ritland K."/>
            <person name="Rouze P."/>
            <person name="Ryaboy D."/>
            <person name="Schmutz J."/>
            <person name="Schrader J."/>
            <person name="Segerman B."/>
            <person name="Shin H."/>
            <person name="Siddiqui A."/>
            <person name="Sterky F."/>
            <person name="Terry A."/>
            <person name="Tsai C.J."/>
            <person name="Uberbacher E."/>
            <person name="Unneberg P."/>
            <person name="Vahala J."/>
            <person name="Wall K."/>
            <person name="Wessler S."/>
            <person name="Yang G."/>
            <person name="Yin T."/>
            <person name="Douglas C."/>
            <person name="Marra M."/>
            <person name="Sandberg G."/>
            <person name="Van de Peer Y."/>
            <person name="Rokhsar D."/>
        </authorList>
    </citation>
    <scope>NUCLEOTIDE SEQUENCE [LARGE SCALE GENOMIC DNA]</scope>
    <source>
        <strain evidence="2">cv. Nisqually</strain>
    </source>
</reference>
<gene>
    <name evidence="1" type="ORF">POPTR_007G022400</name>
</gene>
<accession>B9HF31</accession>
<sequence>MDSLLKNFIQDLQRRRKGSKMLQKILISAACRCPFKLCIVPVWVALLIKSSLNTQKKKKKKKTSIDALLQGFSCNWPRRLLVRELSMNLPGTHRTSYMHVGAKNTNITPSWNTPHILHACWS</sequence>
<evidence type="ECO:0000313" key="2">
    <source>
        <dbReference type="Proteomes" id="UP000006729"/>
    </source>
</evidence>
<dbReference type="AlphaFoldDB" id="B9HF31"/>
<dbReference type="EMBL" id="CM009296">
    <property type="protein sequence ID" value="PNT26683.1"/>
    <property type="molecule type" value="Genomic_DNA"/>
</dbReference>
<evidence type="ECO:0000313" key="1">
    <source>
        <dbReference type="EMBL" id="PNT26683.1"/>
    </source>
</evidence>
<keyword evidence="2" id="KW-1185">Reference proteome</keyword>
<dbReference type="InParanoid" id="B9HF31"/>
<dbReference type="Proteomes" id="UP000006729">
    <property type="component" value="Chromosome 7"/>
</dbReference>
<dbReference type="HOGENOM" id="CLU_2030705_0_0_1"/>
<proteinExistence type="predicted"/>
<protein>
    <submittedName>
        <fullName evidence="1">Uncharacterized protein</fullName>
    </submittedName>
</protein>
<name>B9HF31_POPTR</name>
<organism evidence="1 2">
    <name type="scientific">Populus trichocarpa</name>
    <name type="common">Western balsam poplar</name>
    <name type="synonym">Populus balsamifera subsp. trichocarpa</name>
    <dbReference type="NCBI Taxonomy" id="3694"/>
    <lineage>
        <taxon>Eukaryota</taxon>
        <taxon>Viridiplantae</taxon>
        <taxon>Streptophyta</taxon>
        <taxon>Embryophyta</taxon>
        <taxon>Tracheophyta</taxon>
        <taxon>Spermatophyta</taxon>
        <taxon>Magnoliopsida</taxon>
        <taxon>eudicotyledons</taxon>
        <taxon>Gunneridae</taxon>
        <taxon>Pentapetalae</taxon>
        <taxon>rosids</taxon>
        <taxon>fabids</taxon>
        <taxon>Malpighiales</taxon>
        <taxon>Salicaceae</taxon>
        <taxon>Saliceae</taxon>
        <taxon>Populus</taxon>
    </lineage>
</organism>